<accession>A0A9Q4C408</accession>
<reference evidence="1" key="1">
    <citation type="submission" date="2022-09" db="EMBL/GenBank/DDBJ databases">
        <title>Haloadaptaus new haloarchaeum isolated from saline soil.</title>
        <authorList>
            <person name="Duran-Viseras A."/>
            <person name="Sanchez-Porro C."/>
            <person name="Ventosa A."/>
        </authorList>
    </citation>
    <scope>NUCLEOTIDE SEQUENCE</scope>
    <source>
        <strain evidence="1">F3-133</strain>
    </source>
</reference>
<sequence>MIHQSLVDVAIDSNRRVTQVEDGRYVVMVDGVRYVYESEN</sequence>
<evidence type="ECO:0000313" key="2">
    <source>
        <dbReference type="Proteomes" id="UP001149411"/>
    </source>
</evidence>
<dbReference type="RefSeq" id="WP_266086691.1">
    <property type="nucleotide sequence ID" value="NZ_RKLV01000005.1"/>
</dbReference>
<gene>
    <name evidence="1" type="ORF">EGH25_05740</name>
</gene>
<dbReference type="AlphaFoldDB" id="A0A9Q4C408"/>
<protein>
    <submittedName>
        <fullName evidence="1">Uncharacterized protein</fullName>
    </submittedName>
</protein>
<evidence type="ECO:0000313" key="1">
    <source>
        <dbReference type="EMBL" id="MCX2818848.1"/>
    </source>
</evidence>
<proteinExistence type="predicted"/>
<dbReference type="EMBL" id="RKLV01000005">
    <property type="protein sequence ID" value="MCX2818848.1"/>
    <property type="molecule type" value="Genomic_DNA"/>
</dbReference>
<organism evidence="1 2">
    <name type="scientific">Halorutilus salinus</name>
    <dbReference type="NCBI Taxonomy" id="2487751"/>
    <lineage>
        <taxon>Archaea</taxon>
        <taxon>Methanobacteriati</taxon>
        <taxon>Methanobacteriota</taxon>
        <taxon>Stenosarchaea group</taxon>
        <taxon>Halobacteria</taxon>
        <taxon>Halorutilales</taxon>
        <taxon>Halorutilaceae</taxon>
        <taxon>Halorutilus</taxon>
    </lineage>
</organism>
<comment type="caution">
    <text evidence="1">The sequence shown here is derived from an EMBL/GenBank/DDBJ whole genome shotgun (WGS) entry which is preliminary data.</text>
</comment>
<keyword evidence="2" id="KW-1185">Reference proteome</keyword>
<name>A0A9Q4C408_9EURY</name>
<dbReference type="Proteomes" id="UP001149411">
    <property type="component" value="Unassembled WGS sequence"/>
</dbReference>